<sequence>MAPSLSQASTRLYTVLAAVLLTSWTITALGLSALNVLNNNKSVVQSIAAISLFTFLACRLLVVFKSRNTDVSQNGTVAHFIATADYGSRKGALVLFSLCCTWLYELLTMGMLLLFMTFFGGMMATALYQESQAQGSAATEDSHIHLNASTTALAEVNEFKEKAGVDLTVIFKWIPPKALVYFVAALWLNFLSLGLYIFGHAAKSLVKVLSSPATLPEVSFNVSERAESTAAAKQATSTEGKEFNPAQ</sequence>
<reference evidence="2 3" key="1">
    <citation type="journal article" date="2024" name="IMA Fungus">
        <title>IMA Genome - F19 : A genome assembly and annotation guide to empower mycologists, including annotated draft genome sequences of Ceratocystis pirilliformis, Diaporthe australafricana, Fusarium ophioides, Paecilomyces lecythidis, and Sporothrix stenoceras.</title>
        <authorList>
            <person name="Aylward J."/>
            <person name="Wilson A.M."/>
            <person name="Visagie C.M."/>
            <person name="Spraker J."/>
            <person name="Barnes I."/>
            <person name="Buitendag C."/>
            <person name="Ceriani C."/>
            <person name="Del Mar Angel L."/>
            <person name="du Plessis D."/>
            <person name="Fuchs T."/>
            <person name="Gasser K."/>
            <person name="Kramer D."/>
            <person name="Li W."/>
            <person name="Munsamy K."/>
            <person name="Piso A."/>
            <person name="Price J.L."/>
            <person name="Sonnekus B."/>
            <person name="Thomas C."/>
            <person name="van der Nest A."/>
            <person name="van Dijk A."/>
            <person name="van Heerden A."/>
            <person name="van Vuuren N."/>
            <person name="Yilmaz N."/>
            <person name="Duong T.A."/>
            <person name="van der Merwe N.A."/>
            <person name="Wingfield M.J."/>
            <person name="Wingfield B.D."/>
        </authorList>
    </citation>
    <scope>NUCLEOTIDE SEQUENCE [LARGE SCALE GENOMIC DNA]</scope>
    <source>
        <strain evidence="2 3">CMW 18167</strain>
    </source>
</reference>
<feature type="transmembrane region" description="Helical" evidence="1">
    <location>
        <begin position="43"/>
        <end position="64"/>
    </location>
</feature>
<feature type="transmembrane region" description="Helical" evidence="1">
    <location>
        <begin position="178"/>
        <end position="198"/>
    </location>
</feature>
<keyword evidence="3" id="KW-1185">Reference proteome</keyword>
<keyword evidence="1" id="KW-0472">Membrane</keyword>
<keyword evidence="1" id="KW-1133">Transmembrane helix</keyword>
<dbReference type="EMBL" id="JAVDPF010000011">
    <property type="protein sequence ID" value="KAL1879060.1"/>
    <property type="molecule type" value="Genomic_DNA"/>
</dbReference>
<name>A0ABR3XTL6_9EURO</name>
<evidence type="ECO:0000256" key="1">
    <source>
        <dbReference type="SAM" id="Phobius"/>
    </source>
</evidence>
<evidence type="ECO:0000313" key="2">
    <source>
        <dbReference type="EMBL" id="KAL1879060.1"/>
    </source>
</evidence>
<dbReference type="Proteomes" id="UP001583193">
    <property type="component" value="Unassembled WGS sequence"/>
</dbReference>
<accession>A0ABR3XTL6</accession>
<proteinExistence type="predicted"/>
<protein>
    <recommendedName>
        <fullName evidence="4">Copper transporter</fullName>
    </recommendedName>
</protein>
<keyword evidence="1" id="KW-0812">Transmembrane</keyword>
<feature type="transmembrane region" description="Helical" evidence="1">
    <location>
        <begin position="93"/>
        <end position="119"/>
    </location>
</feature>
<gene>
    <name evidence="2" type="ORF">Plec18167_004357</name>
</gene>
<comment type="caution">
    <text evidence="2">The sequence shown here is derived from an EMBL/GenBank/DDBJ whole genome shotgun (WGS) entry which is preliminary data.</text>
</comment>
<feature type="transmembrane region" description="Helical" evidence="1">
    <location>
        <begin position="12"/>
        <end position="37"/>
    </location>
</feature>
<evidence type="ECO:0000313" key="3">
    <source>
        <dbReference type="Proteomes" id="UP001583193"/>
    </source>
</evidence>
<evidence type="ECO:0008006" key="4">
    <source>
        <dbReference type="Google" id="ProtNLM"/>
    </source>
</evidence>
<organism evidence="2 3">
    <name type="scientific">Paecilomyces lecythidis</name>
    <dbReference type="NCBI Taxonomy" id="3004212"/>
    <lineage>
        <taxon>Eukaryota</taxon>
        <taxon>Fungi</taxon>
        <taxon>Dikarya</taxon>
        <taxon>Ascomycota</taxon>
        <taxon>Pezizomycotina</taxon>
        <taxon>Eurotiomycetes</taxon>
        <taxon>Eurotiomycetidae</taxon>
        <taxon>Eurotiales</taxon>
        <taxon>Thermoascaceae</taxon>
        <taxon>Paecilomyces</taxon>
    </lineage>
</organism>